<comment type="caution">
    <text evidence="15">The sequence shown here is derived from an EMBL/GenBank/DDBJ whole genome shotgun (WGS) entry which is preliminary data.</text>
</comment>
<evidence type="ECO:0000256" key="11">
    <source>
        <dbReference type="PROSITE-ProRule" id="PRU10141"/>
    </source>
</evidence>
<evidence type="ECO:0000256" key="2">
    <source>
        <dbReference type="ARBA" id="ARBA00022679"/>
    </source>
</evidence>
<dbReference type="PROSITE" id="PS50011">
    <property type="entry name" value="PROTEIN_KINASE_DOM"/>
    <property type="match status" value="1"/>
</dbReference>
<evidence type="ECO:0000259" key="14">
    <source>
        <dbReference type="PROSITE" id="PS50011"/>
    </source>
</evidence>
<organism evidence="15 16">
    <name type="scientific">Dillenia turbinata</name>
    <dbReference type="NCBI Taxonomy" id="194707"/>
    <lineage>
        <taxon>Eukaryota</taxon>
        <taxon>Viridiplantae</taxon>
        <taxon>Streptophyta</taxon>
        <taxon>Embryophyta</taxon>
        <taxon>Tracheophyta</taxon>
        <taxon>Spermatophyta</taxon>
        <taxon>Magnoliopsida</taxon>
        <taxon>eudicotyledons</taxon>
        <taxon>Gunneridae</taxon>
        <taxon>Pentapetalae</taxon>
        <taxon>Dilleniales</taxon>
        <taxon>Dilleniaceae</taxon>
        <taxon>Dillenia</taxon>
    </lineage>
</organism>
<evidence type="ECO:0000256" key="13">
    <source>
        <dbReference type="RuleBase" id="RU367134"/>
    </source>
</evidence>
<protein>
    <recommendedName>
        <fullName evidence="13">Aurora kinase</fullName>
        <ecNumber evidence="13">2.7.11.1</ecNumber>
    </recommendedName>
</protein>
<feature type="domain" description="Protein kinase" evidence="14">
    <location>
        <begin position="32"/>
        <end position="283"/>
    </location>
</feature>
<evidence type="ECO:0000256" key="3">
    <source>
        <dbReference type="ARBA" id="ARBA00022741"/>
    </source>
</evidence>
<evidence type="ECO:0000256" key="8">
    <source>
        <dbReference type="PIRSR" id="PIRSR630616-1"/>
    </source>
</evidence>
<keyword evidence="2 13" id="KW-0808">Transferase</keyword>
<evidence type="ECO:0000256" key="9">
    <source>
        <dbReference type="PIRSR" id="PIRSR630616-2"/>
    </source>
</evidence>
<keyword evidence="16" id="KW-1185">Reference proteome</keyword>
<accession>A0AAN8UST9</accession>
<feature type="active site" description="Proton acceptor" evidence="8">
    <location>
        <position position="155"/>
    </location>
</feature>
<dbReference type="CDD" id="cd14007">
    <property type="entry name" value="STKc_Aurora"/>
    <property type="match status" value="1"/>
</dbReference>
<keyword evidence="3 9" id="KW-0547">Nucleotide-binding</keyword>
<keyword evidence="5 9" id="KW-0067">ATP-binding</keyword>
<comment type="catalytic activity">
    <reaction evidence="7 13">
        <text>L-seryl-[protein] + ATP = O-phospho-L-seryl-[protein] + ADP + H(+)</text>
        <dbReference type="Rhea" id="RHEA:17989"/>
        <dbReference type="Rhea" id="RHEA-COMP:9863"/>
        <dbReference type="Rhea" id="RHEA-COMP:11604"/>
        <dbReference type="ChEBI" id="CHEBI:15378"/>
        <dbReference type="ChEBI" id="CHEBI:29999"/>
        <dbReference type="ChEBI" id="CHEBI:30616"/>
        <dbReference type="ChEBI" id="CHEBI:83421"/>
        <dbReference type="ChEBI" id="CHEBI:456216"/>
        <dbReference type="EC" id="2.7.11.1"/>
    </reaction>
</comment>
<name>A0AAN8UST9_9MAGN</name>
<dbReference type="FunFam" id="1.10.510.10:FF:000235">
    <property type="entry name" value="Serine/threonine-protein kinase ark1"/>
    <property type="match status" value="1"/>
</dbReference>
<dbReference type="EC" id="2.7.11.1" evidence="13"/>
<comment type="similarity">
    <text evidence="13">Belongs to the protein kinase superfamily. Ser/Thr protein kinase family. Aurora subfamily.</text>
</comment>
<dbReference type="EMBL" id="JBAMMX010000022">
    <property type="protein sequence ID" value="KAK6918484.1"/>
    <property type="molecule type" value="Genomic_DNA"/>
</dbReference>
<dbReference type="PROSITE" id="PS00107">
    <property type="entry name" value="PROTEIN_KINASE_ATP"/>
    <property type="match status" value="1"/>
</dbReference>
<proteinExistence type="inferred from homology"/>
<evidence type="ECO:0000256" key="7">
    <source>
        <dbReference type="ARBA" id="ARBA00048679"/>
    </source>
</evidence>
<evidence type="ECO:0000256" key="6">
    <source>
        <dbReference type="ARBA" id="ARBA00047899"/>
    </source>
</evidence>
<feature type="binding site" evidence="9">
    <location>
        <begin position="110"/>
        <end position="112"/>
    </location>
    <ligand>
        <name>ATP</name>
        <dbReference type="ChEBI" id="CHEBI:30616"/>
    </ligand>
</feature>
<dbReference type="PROSITE" id="PS00108">
    <property type="entry name" value="PROTEIN_KINASE_ST"/>
    <property type="match status" value="1"/>
</dbReference>
<dbReference type="Gene3D" id="1.10.510.10">
    <property type="entry name" value="Transferase(Phosphotransferase) domain 1"/>
    <property type="match status" value="1"/>
</dbReference>
<dbReference type="SUPFAM" id="SSF56112">
    <property type="entry name" value="Protein kinase-like (PK-like)"/>
    <property type="match status" value="1"/>
</dbReference>
<dbReference type="PIRSF" id="PIRSF000654">
    <property type="entry name" value="Integrin-linked_kinase"/>
    <property type="match status" value="1"/>
</dbReference>
<feature type="cross-link" description="Glycyl lysine isopeptide (Lys-Gly) (interchain with G-Cter in SUMO2)" evidence="10">
    <location>
        <position position="157"/>
    </location>
</feature>
<dbReference type="InterPro" id="IPR017441">
    <property type="entry name" value="Protein_kinase_ATP_BS"/>
</dbReference>
<dbReference type="GO" id="GO:0005524">
    <property type="term" value="F:ATP binding"/>
    <property type="evidence" value="ECO:0007669"/>
    <property type="project" value="UniProtKB-UniRule"/>
</dbReference>
<dbReference type="InterPro" id="IPR011009">
    <property type="entry name" value="Kinase-like_dom_sf"/>
</dbReference>
<sequence>MSSKLRELTEIKQQNQQKQTENRIKSWSLQDFEIGKPLGKGKFGRVYLAREINSKYIVALKVIFKNQIEKYRLHHQLKREMDIQSSLRHPNVLRLFGWFDDDDRVFLILEYAHGGELYRKIRKSGFLSEKQAATYIASLAQALAYCHGQQVIHRDIKPENLLLDHEGRLKIADFGWSVQSSNKRHTMCGTLDYLAPEMVENKAHDHAVDNWTLGVLCYEFLYGVAPFEAESQRDTFRRIMKVDLSFPSSPLVSAEAKNLISRLLVKDSSKRLSLQKIMEHPWIIKNADPSGT</sequence>
<dbReference type="FunFam" id="3.30.200.20:FF:000042">
    <property type="entry name" value="Aurora kinase A"/>
    <property type="match status" value="1"/>
</dbReference>
<dbReference type="InterPro" id="IPR000719">
    <property type="entry name" value="Prot_kinase_dom"/>
</dbReference>
<feature type="binding site" evidence="11">
    <location>
        <position position="65"/>
    </location>
    <ligand>
        <name>ATP</name>
        <dbReference type="ChEBI" id="CHEBI:30616"/>
    </ligand>
</feature>
<dbReference type="SMART" id="SM00220">
    <property type="entry name" value="S_TKc"/>
    <property type="match status" value="1"/>
</dbReference>
<dbReference type="InterPro" id="IPR030616">
    <property type="entry name" value="Aur-like"/>
</dbReference>
<dbReference type="Proteomes" id="UP001370490">
    <property type="component" value="Unassembled WGS sequence"/>
</dbReference>
<dbReference type="InterPro" id="IPR008271">
    <property type="entry name" value="Ser/Thr_kinase_AS"/>
</dbReference>
<keyword evidence="1 12" id="KW-0723">Serine/threonine-protein kinase</keyword>
<gene>
    <name evidence="15" type="ORF">RJ641_016906</name>
</gene>
<comment type="catalytic activity">
    <reaction evidence="6 13">
        <text>L-threonyl-[protein] + ATP = O-phospho-L-threonyl-[protein] + ADP + H(+)</text>
        <dbReference type="Rhea" id="RHEA:46608"/>
        <dbReference type="Rhea" id="RHEA-COMP:11060"/>
        <dbReference type="Rhea" id="RHEA-COMP:11605"/>
        <dbReference type="ChEBI" id="CHEBI:15378"/>
        <dbReference type="ChEBI" id="CHEBI:30013"/>
        <dbReference type="ChEBI" id="CHEBI:30616"/>
        <dbReference type="ChEBI" id="CHEBI:61977"/>
        <dbReference type="ChEBI" id="CHEBI:456216"/>
        <dbReference type="EC" id="2.7.11.1"/>
    </reaction>
</comment>
<feature type="binding site" evidence="9">
    <location>
        <position position="61"/>
    </location>
    <ligand>
        <name>ATP</name>
        <dbReference type="ChEBI" id="CHEBI:30616"/>
    </ligand>
</feature>
<dbReference type="PANTHER" id="PTHR24350">
    <property type="entry name" value="SERINE/THREONINE-PROTEIN KINASE IAL-RELATED"/>
    <property type="match status" value="1"/>
</dbReference>
<evidence type="ECO:0000256" key="12">
    <source>
        <dbReference type="RuleBase" id="RU000304"/>
    </source>
</evidence>
<evidence type="ECO:0000256" key="4">
    <source>
        <dbReference type="ARBA" id="ARBA00022777"/>
    </source>
</evidence>
<evidence type="ECO:0000313" key="16">
    <source>
        <dbReference type="Proteomes" id="UP001370490"/>
    </source>
</evidence>
<feature type="binding site" evidence="9">
    <location>
        <begin position="159"/>
        <end position="160"/>
    </location>
    <ligand>
        <name>ATP</name>
        <dbReference type="ChEBI" id="CHEBI:30616"/>
    </ligand>
</feature>
<feature type="non-terminal residue" evidence="15">
    <location>
        <position position="292"/>
    </location>
</feature>
<dbReference type="Gene3D" id="3.30.200.20">
    <property type="entry name" value="Phosphorylase Kinase, domain 1"/>
    <property type="match status" value="1"/>
</dbReference>
<feature type="binding site" evidence="9">
    <location>
        <position position="42"/>
    </location>
    <ligand>
        <name>ATP</name>
        <dbReference type="ChEBI" id="CHEBI:30616"/>
    </ligand>
</feature>
<keyword evidence="4 13" id="KW-0418">Kinase</keyword>
<evidence type="ECO:0000256" key="10">
    <source>
        <dbReference type="PIRSR" id="PIRSR630616-3"/>
    </source>
</evidence>
<evidence type="ECO:0000256" key="1">
    <source>
        <dbReference type="ARBA" id="ARBA00022527"/>
    </source>
</evidence>
<dbReference type="AlphaFoldDB" id="A0AAN8UST9"/>
<dbReference type="GO" id="GO:0004674">
    <property type="term" value="F:protein serine/threonine kinase activity"/>
    <property type="evidence" value="ECO:0007669"/>
    <property type="project" value="UniProtKB-KW"/>
</dbReference>
<feature type="binding site" evidence="9">
    <location>
        <position position="173"/>
    </location>
    <ligand>
        <name>ATP</name>
        <dbReference type="ChEBI" id="CHEBI:30616"/>
    </ligand>
</feature>
<evidence type="ECO:0000256" key="5">
    <source>
        <dbReference type="ARBA" id="ARBA00022840"/>
    </source>
</evidence>
<evidence type="ECO:0000313" key="15">
    <source>
        <dbReference type="EMBL" id="KAK6918484.1"/>
    </source>
</evidence>
<reference evidence="15 16" key="1">
    <citation type="submission" date="2023-12" db="EMBL/GenBank/DDBJ databases">
        <title>A high-quality genome assembly for Dillenia turbinata (Dilleniales).</title>
        <authorList>
            <person name="Chanderbali A."/>
        </authorList>
    </citation>
    <scope>NUCLEOTIDE SEQUENCE [LARGE SCALE GENOMIC DNA]</scope>
    <source>
        <strain evidence="15">LSX21</strain>
        <tissue evidence="15">Leaf</tissue>
    </source>
</reference>
<dbReference type="Pfam" id="PF00069">
    <property type="entry name" value="Pkinase"/>
    <property type="match status" value="1"/>
</dbReference>